<dbReference type="EMBL" id="ADBJ01000002">
    <property type="protein sequence ID" value="EFA86320.1"/>
    <property type="molecule type" value="Genomic_DNA"/>
</dbReference>
<evidence type="ECO:0008006" key="3">
    <source>
        <dbReference type="Google" id="ProtNLM"/>
    </source>
</evidence>
<dbReference type="Pfam" id="PF13637">
    <property type="entry name" value="Ank_4"/>
    <property type="match status" value="2"/>
</dbReference>
<reference evidence="1 2" key="1">
    <citation type="journal article" date="2011" name="Genome Res.">
        <title>Phylogeny-wide analysis of social amoeba genomes highlights ancient origins for complex intercellular communication.</title>
        <authorList>
            <person name="Heidel A.J."/>
            <person name="Lawal H.M."/>
            <person name="Felder M."/>
            <person name="Schilde C."/>
            <person name="Helps N.R."/>
            <person name="Tunggal B."/>
            <person name="Rivero F."/>
            <person name="John U."/>
            <person name="Schleicher M."/>
            <person name="Eichinger L."/>
            <person name="Platzer M."/>
            <person name="Noegel A.A."/>
            <person name="Schaap P."/>
            <person name="Gloeckner G."/>
        </authorList>
    </citation>
    <scope>NUCLEOTIDE SEQUENCE [LARGE SCALE GENOMIC DNA]</scope>
    <source>
        <strain evidence="2">ATCC 26659 / Pp 5 / PN500</strain>
    </source>
</reference>
<dbReference type="InterPro" id="IPR002110">
    <property type="entry name" value="Ankyrin_rpt"/>
</dbReference>
<name>D3AVJ7_HETP5</name>
<dbReference type="Gene3D" id="1.25.40.20">
    <property type="entry name" value="Ankyrin repeat-containing domain"/>
    <property type="match status" value="2"/>
</dbReference>
<dbReference type="RefSeq" id="XP_020438425.1">
    <property type="nucleotide sequence ID" value="XM_020571151.1"/>
</dbReference>
<dbReference type="InterPro" id="IPR052050">
    <property type="entry name" value="SecEffector_AnkRepeat"/>
</dbReference>
<dbReference type="PANTHER" id="PTHR46586">
    <property type="entry name" value="ANKYRIN REPEAT-CONTAINING PROTEIN"/>
    <property type="match status" value="1"/>
</dbReference>
<dbReference type="InterPro" id="IPR036770">
    <property type="entry name" value="Ankyrin_rpt-contain_sf"/>
</dbReference>
<accession>D3AVJ7</accession>
<dbReference type="PANTHER" id="PTHR46586:SF4">
    <property type="match status" value="1"/>
</dbReference>
<keyword evidence="2" id="KW-1185">Reference proteome</keyword>
<gene>
    <name evidence="1" type="ORF">PPL_00110</name>
</gene>
<proteinExistence type="predicted"/>
<dbReference type="Proteomes" id="UP000001396">
    <property type="component" value="Unassembled WGS sequence"/>
</dbReference>
<protein>
    <recommendedName>
        <fullName evidence="3">Ankyrin repeat protein</fullName>
    </recommendedName>
</protein>
<dbReference type="SUPFAM" id="SSF140860">
    <property type="entry name" value="Pseudo ankyrin repeat-like"/>
    <property type="match status" value="1"/>
</dbReference>
<comment type="caution">
    <text evidence="1">The sequence shown here is derived from an EMBL/GenBank/DDBJ whole genome shotgun (WGS) entry which is preliminary data.</text>
</comment>
<sequence length="506" mass="59311">MKKDIYLKIFNNNILNKHIFNNVSFINKVRSSYERCNWKQLLESPYFMVGNGYFDLLMNYFEENREDLISNEIEIDFIKLLIIAIKVDRFDLFEYLWSEFDFNSRTCYDQQNTNDVLVEAIIYNRMDVVSLLFESASSLQSSGFNWHYKRAFEESPKSKSLAMLEYVSEQFDSYNIVSKSIPKVFDNAASVGSIEMIEWLAENKPQHRPNNLMYREAIIANQMEVVKYLLGLGDEEDRGRADGRSSTAVCLAADKNNLDLLKLLHQNGFEFNSSTYFYAINKNNLEMVQWLAQVPAEYPINIIFYTIKCGNLEIFKWILENTPFVCDVKDMDMAAQYNRLDFLEYLHGKGILVCTTDAMDLAATKGHTDVVRWLNENRTEGCTGLGIREALTNGHFAVVQYLCENHMMACNSYELSTAACAEQFEIFEWLLFNRFEYHHNHFEISDPPMHTLFSKDKYQIVERILNERPTSYENLIRYRSIIEKLYKNSQQSLEILNKHISNHQKK</sequence>
<evidence type="ECO:0000313" key="2">
    <source>
        <dbReference type="Proteomes" id="UP000001396"/>
    </source>
</evidence>
<organism evidence="1 2">
    <name type="scientific">Heterostelium pallidum (strain ATCC 26659 / Pp 5 / PN500)</name>
    <name type="common">Cellular slime mold</name>
    <name type="synonym">Polysphondylium pallidum</name>
    <dbReference type="NCBI Taxonomy" id="670386"/>
    <lineage>
        <taxon>Eukaryota</taxon>
        <taxon>Amoebozoa</taxon>
        <taxon>Evosea</taxon>
        <taxon>Eumycetozoa</taxon>
        <taxon>Dictyostelia</taxon>
        <taxon>Acytosteliales</taxon>
        <taxon>Acytosteliaceae</taxon>
        <taxon>Heterostelium</taxon>
    </lineage>
</organism>
<dbReference type="InParanoid" id="D3AVJ7"/>
<dbReference type="SUPFAM" id="SSF48403">
    <property type="entry name" value="Ankyrin repeat"/>
    <property type="match status" value="1"/>
</dbReference>
<dbReference type="AlphaFoldDB" id="D3AVJ7"/>
<dbReference type="GeneID" id="31355644"/>
<evidence type="ECO:0000313" key="1">
    <source>
        <dbReference type="EMBL" id="EFA86320.1"/>
    </source>
</evidence>